<evidence type="ECO:0000256" key="3">
    <source>
        <dbReference type="RuleBase" id="RU363034"/>
    </source>
</evidence>
<keyword evidence="6" id="KW-1185">Reference proteome</keyword>
<protein>
    <recommendedName>
        <fullName evidence="4">Peptidase S1 domain-containing protein</fullName>
    </recommendedName>
</protein>
<dbReference type="PROSITE" id="PS00135">
    <property type="entry name" value="TRYPSIN_SER"/>
    <property type="match status" value="1"/>
</dbReference>
<dbReference type="InterPro" id="IPR009003">
    <property type="entry name" value="Peptidase_S1_PA"/>
</dbReference>
<evidence type="ECO:0000313" key="5">
    <source>
        <dbReference type="EMBL" id="KAK8392709.1"/>
    </source>
</evidence>
<dbReference type="Proteomes" id="UP001487740">
    <property type="component" value="Unassembled WGS sequence"/>
</dbReference>
<comment type="similarity">
    <text evidence="2">Belongs to the peptidase S1 family. CLIP subfamily.</text>
</comment>
<name>A0AAW0TZH5_SCYPA</name>
<dbReference type="PRINTS" id="PR00722">
    <property type="entry name" value="CHYMOTRYPSIN"/>
</dbReference>
<organism evidence="5 6">
    <name type="scientific">Scylla paramamosain</name>
    <name type="common">Mud crab</name>
    <dbReference type="NCBI Taxonomy" id="85552"/>
    <lineage>
        <taxon>Eukaryota</taxon>
        <taxon>Metazoa</taxon>
        <taxon>Ecdysozoa</taxon>
        <taxon>Arthropoda</taxon>
        <taxon>Crustacea</taxon>
        <taxon>Multicrustacea</taxon>
        <taxon>Malacostraca</taxon>
        <taxon>Eumalacostraca</taxon>
        <taxon>Eucarida</taxon>
        <taxon>Decapoda</taxon>
        <taxon>Pleocyemata</taxon>
        <taxon>Brachyura</taxon>
        <taxon>Eubrachyura</taxon>
        <taxon>Portunoidea</taxon>
        <taxon>Portunidae</taxon>
        <taxon>Portuninae</taxon>
        <taxon>Scylla</taxon>
    </lineage>
</organism>
<dbReference type="GO" id="GO:0006508">
    <property type="term" value="P:proteolysis"/>
    <property type="evidence" value="ECO:0007669"/>
    <property type="project" value="UniProtKB-KW"/>
</dbReference>
<dbReference type="InterPro" id="IPR051487">
    <property type="entry name" value="Ser/Thr_Proteases_Immune/Dev"/>
</dbReference>
<dbReference type="PROSITE" id="PS50240">
    <property type="entry name" value="TRYPSIN_DOM"/>
    <property type="match status" value="2"/>
</dbReference>
<keyword evidence="3" id="KW-0720">Serine protease</keyword>
<keyword evidence="3" id="KW-0378">Hydrolase</keyword>
<feature type="domain" description="Peptidase S1" evidence="4">
    <location>
        <begin position="380"/>
        <end position="613"/>
    </location>
</feature>
<dbReference type="Pfam" id="PF00089">
    <property type="entry name" value="Trypsin"/>
    <property type="match status" value="2"/>
</dbReference>
<evidence type="ECO:0000256" key="1">
    <source>
        <dbReference type="ARBA" id="ARBA00023157"/>
    </source>
</evidence>
<dbReference type="CDD" id="cd00190">
    <property type="entry name" value="Tryp_SPc"/>
    <property type="match status" value="2"/>
</dbReference>
<evidence type="ECO:0000256" key="2">
    <source>
        <dbReference type="ARBA" id="ARBA00024195"/>
    </source>
</evidence>
<accession>A0AAW0TZH5</accession>
<dbReference type="InterPro" id="IPR001254">
    <property type="entry name" value="Trypsin_dom"/>
</dbReference>
<dbReference type="Gene3D" id="2.40.10.10">
    <property type="entry name" value="Trypsin-like serine proteases"/>
    <property type="match status" value="3"/>
</dbReference>
<keyword evidence="3" id="KW-0645">Protease</keyword>
<dbReference type="GO" id="GO:0004252">
    <property type="term" value="F:serine-type endopeptidase activity"/>
    <property type="evidence" value="ECO:0007669"/>
    <property type="project" value="InterPro"/>
</dbReference>
<dbReference type="PANTHER" id="PTHR24256">
    <property type="entry name" value="TRYPTASE-RELATED"/>
    <property type="match status" value="1"/>
</dbReference>
<dbReference type="FunFam" id="2.40.10.10:FF:000068">
    <property type="entry name" value="transmembrane protease serine 2"/>
    <property type="match status" value="2"/>
</dbReference>
<dbReference type="SUPFAM" id="SSF50494">
    <property type="entry name" value="Trypsin-like serine proteases"/>
    <property type="match status" value="2"/>
</dbReference>
<dbReference type="PROSITE" id="PS00134">
    <property type="entry name" value="TRYPSIN_HIS"/>
    <property type="match status" value="1"/>
</dbReference>
<proteinExistence type="inferred from homology"/>
<keyword evidence="1" id="KW-1015">Disulfide bond</keyword>
<dbReference type="SMART" id="SM00020">
    <property type="entry name" value="Tryp_SPc"/>
    <property type="match status" value="2"/>
</dbReference>
<sequence>MRRSSDTWHLPRGCHGFGGIENAKHGYRQVRVHRHRGAQHPPPRQPDKCTPRRLSWTSVIGPVGEKGKCGEAPIEVAGLSDNSTREVQATIYNLNGDVTGEDTRIIGGDKASPLEYPYQVFITNNRKGRRSVNCGGSIITRDWVVTAAHCMIPPAGDFSDMVVGVGSNFRDLLEYLSVSQVIIHEKYDSLRIQDGNDIALIQLAKKLNFKKNPSVQPVCLAEAEDLVIGQDMVNTGWGLLNPSANSIPNALFEVSLTPMDVKICTYFTEIPKMQKSVICTINDGKSNCQGDSGGPLVAQLCDGRWVLAGISSYAPTTSLASDKCTTPPLPWTSVNGPLGEKGKCGEAPIEVARLADDGTREVQVFKYDINGNVIGQDTRIIGGDKASPLEYPYQAALVKGSGLLFLCGASIITREWVLTAAHCLAPLQGDYSDLLVGIGNTFRDLMLYMDAKRVIIHEDYNDLRIEDGNDIALIQLPARLNFDQNPSVQPVCLAEAEDLVIGQDMVNTGWGLLNTSKKAIPPNELYEVTLTQMDVKVCRRSGDVPRDQKKVICTVNTDKSSCKGDSGGPLVVQLCDGRWVQTGIVSYSIGLCSGINLFTSVPYYRDWIIDNIKPTYFC</sequence>
<dbReference type="InterPro" id="IPR018114">
    <property type="entry name" value="TRYPSIN_HIS"/>
</dbReference>
<dbReference type="InterPro" id="IPR043504">
    <property type="entry name" value="Peptidase_S1_PA_chymotrypsin"/>
</dbReference>
<dbReference type="EMBL" id="JARAKH010000022">
    <property type="protein sequence ID" value="KAK8392709.1"/>
    <property type="molecule type" value="Genomic_DNA"/>
</dbReference>
<dbReference type="AlphaFoldDB" id="A0AAW0TZH5"/>
<dbReference type="InterPro" id="IPR033116">
    <property type="entry name" value="TRYPSIN_SER"/>
</dbReference>
<evidence type="ECO:0000313" key="6">
    <source>
        <dbReference type="Proteomes" id="UP001487740"/>
    </source>
</evidence>
<feature type="domain" description="Peptidase S1" evidence="4">
    <location>
        <begin position="105"/>
        <end position="374"/>
    </location>
</feature>
<evidence type="ECO:0000259" key="4">
    <source>
        <dbReference type="PROSITE" id="PS50240"/>
    </source>
</evidence>
<reference evidence="5 6" key="1">
    <citation type="submission" date="2023-03" db="EMBL/GenBank/DDBJ databases">
        <title>High-quality genome of Scylla paramamosain provides insights in environmental adaptation.</title>
        <authorList>
            <person name="Zhang L."/>
        </authorList>
    </citation>
    <scope>NUCLEOTIDE SEQUENCE [LARGE SCALE GENOMIC DNA]</scope>
    <source>
        <strain evidence="5">LZ_2023a</strain>
        <tissue evidence="5">Muscle</tissue>
    </source>
</reference>
<gene>
    <name evidence="5" type="ORF">O3P69_014856</name>
</gene>
<comment type="caution">
    <text evidence="5">The sequence shown here is derived from an EMBL/GenBank/DDBJ whole genome shotgun (WGS) entry which is preliminary data.</text>
</comment>
<dbReference type="InterPro" id="IPR001314">
    <property type="entry name" value="Peptidase_S1A"/>
</dbReference>